<evidence type="ECO:0000256" key="5">
    <source>
        <dbReference type="ARBA" id="ARBA00022857"/>
    </source>
</evidence>
<dbReference type="GO" id="GO:0006730">
    <property type="term" value="P:one-carbon metabolic process"/>
    <property type="evidence" value="ECO:0007669"/>
    <property type="project" value="UniProtKB-KW"/>
</dbReference>
<evidence type="ECO:0000313" key="11">
    <source>
        <dbReference type="EMBL" id="CAB3677918.1"/>
    </source>
</evidence>
<keyword evidence="14" id="KW-1185">Reference proteome</keyword>
<evidence type="ECO:0000313" key="12">
    <source>
        <dbReference type="EMBL" id="CAB3831026.1"/>
    </source>
</evidence>
<dbReference type="InterPro" id="IPR012259">
    <property type="entry name" value="DHFR"/>
</dbReference>
<dbReference type="EMBL" id="CADIJS010000001">
    <property type="protein sequence ID" value="CAB3677918.1"/>
    <property type="molecule type" value="Genomic_DNA"/>
</dbReference>
<evidence type="ECO:0000256" key="2">
    <source>
        <dbReference type="ARBA" id="ARBA00009539"/>
    </source>
</evidence>
<dbReference type="GO" id="GO:0046655">
    <property type="term" value="P:folic acid metabolic process"/>
    <property type="evidence" value="ECO:0007669"/>
    <property type="project" value="TreeGrafter"/>
</dbReference>
<dbReference type="GO" id="GO:0046452">
    <property type="term" value="P:dihydrofolate metabolic process"/>
    <property type="evidence" value="ECO:0007669"/>
    <property type="project" value="TreeGrafter"/>
</dbReference>
<reference evidence="13 14" key="1">
    <citation type="submission" date="2020-04" db="EMBL/GenBank/DDBJ databases">
        <authorList>
            <person name="De Canck E."/>
        </authorList>
    </citation>
    <scope>NUCLEOTIDE SEQUENCE [LARGE SCALE GENOMIC DNA]</scope>
    <source>
        <strain evidence="12 13">LMG 1861</strain>
        <strain evidence="11 14">LMG 1873</strain>
    </source>
</reference>
<dbReference type="InterPro" id="IPR001796">
    <property type="entry name" value="DHFR_dom"/>
</dbReference>
<dbReference type="GO" id="GO:0005829">
    <property type="term" value="C:cytosol"/>
    <property type="evidence" value="ECO:0007669"/>
    <property type="project" value="TreeGrafter"/>
</dbReference>
<dbReference type="InterPro" id="IPR024072">
    <property type="entry name" value="DHFR-like_dom_sf"/>
</dbReference>
<evidence type="ECO:0000256" key="9">
    <source>
        <dbReference type="RuleBase" id="RU004474"/>
    </source>
</evidence>
<dbReference type="Pfam" id="PF00186">
    <property type="entry name" value="DHFR_1"/>
    <property type="match status" value="1"/>
</dbReference>
<keyword evidence="5 8" id="KW-0521">NADP</keyword>
<evidence type="ECO:0000313" key="13">
    <source>
        <dbReference type="Proteomes" id="UP000494105"/>
    </source>
</evidence>
<comment type="similarity">
    <text evidence="2 8 9">Belongs to the dihydrofolate reductase family.</text>
</comment>
<dbReference type="Proteomes" id="UP000494116">
    <property type="component" value="Unassembled WGS sequence"/>
</dbReference>
<name>A0A6S7C3L9_9BURK</name>
<organism evidence="12 13">
    <name type="scientific">Achromobacter piechaudii</name>
    <dbReference type="NCBI Taxonomy" id="72556"/>
    <lineage>
        <taxon>Bacteria</taxon>
        <taxon>Pseudomonadati</taxon>
        <taxon>Pseudomonadota</taxon>
        <taxon>Betaproteobacteria</taxon>
        <taxon>Burkholderiales</taxon>
        <taxon>Alcaligenaceae</taxon>
        <taxon>Achromobacter</taxon>
    </lineage>
</organism>
<dbReference type="CDD" id="cd00209">
    <property type="entry name" value="DHFR"/>
    <property type="match status" value="1"/>
</dbReference>
<evidence type="ECO:0000256" key="8">
    <source>
        <dbReference type="PIRNR" id="PIRNR000194"/>
    </source>
</evidence>
<dbReference type="InterPro" id="IPR017925">
    <property type="entry name" value="DHFR_CS"/>
</dbReference>
<dbReference type="EC" id="1.5.1.3" evidence="3 8"/>
<dbReference type="UniPathway" id="UPA00077">
    <property type="reaction ID" value="UER00158"/>
</dbReference>
<keyword evidence="4 8" id="KW-0554">One-carbon metabolism</keyword>
<accession>A0A6S7C3L9</accession>
<sequence length="160" mass="17405">MPASLTLIVAYSTNRAIGRDNALPWKLPGDLAHFKRSTLGHPIIMGRKTWDSLGRPLPGRANIVISRNPDFTAAGATVVPTLQAAIDACGDVAEAFVIGGAQIYAQALPLAQRVLATEVHADVEGDAFFPLLPSFQWKEISREPQPAENGYDYDFVTYQR</sequence>
<comment type="function">
    <text evidence="7 8">Key enzyme in folate metabolism. Catalyzes an essential reaction for de novo glycine and purine synthesis, and for DNA precursor synthesis.</text>
</comment>
<evidence type="ECO:0000256" key="7">
    <source>
        <dbReference type="ARBA" id="ARBA00025067"/>
    </source>
</evidence>
<dbReference type="AlphaFoldDB" id="A0A6S7C3L9"/>
<dbReference type="PANTHER" id="PTHR48069">
    <property type="entry name" value="DIHYDROFOLATE REDUCTASE"/>
    <property type="match status" value="1"/>
</dbReference>
<dbReference type="PRINTS" id="PR00070">
    <property type="entry name" value="DHFR"/>
</dbReference>
<dbReference type="SUPFAM" id="SSF53597">
    <property type="entry name" value="Dihydrofolate reductase-like"/>
    <property type="match status" value="1"/>
</dbReference>
<comment type="pathway">
    <text evidence="1 8">Cofactor biosynthesis; tetrahydrofolate biosynthesis; 5,6,7,8-tetrahydrofolate from 7,8-dihydrofolate: step 1/1.</text>
</comment>
<dbReference type="EMBL" id="CADILD010000001">
    <property type="protein sequence ID" value="CAB3831026.1"/>
    <property type="molecule type" value="Genomic_DNA"/>
</dbReference>
<comment type="catalytic activity">
    <reaction evidence="8">
        <text>(6S)-5,6,7,8-tetrahydrofolate + NADP(+) = 7,8-dihydrofolate + NADPH + H(+)</text>
        <dbReference type="Rhea" id="RHEA:15009"/>
        <dbReference type="ChEBI" id="CHEBI:15378"/>
        <dbReference type="ChEBI" id="CHEBI:57451"/>
        <dbReference type="ChEBI" id="CHEBI:57453"/>
        <dbReference type="ChEBI" id="CHEBI:57783"/>
        <dbReference type="ChEBI" id="CHEBI:58349"/>
        <dbReference type="EC" id="1.5.1.3"/>
    </reaction>
</comment>
<dbReference type="GO" id="GO:0004146">
    <property type="term" value="F:dihydrofolate reductase activity"/>
    <property type="evidence" value="ECO:0007669"/>
    <property type="project" value="UniProtKB-EC"/>
</dbReference>
<dbReference type="PIRSF" id="PIRSF000194">
    <property type="entry name" value="DHFR"/>
    <property type="match status" value="1"/>
</dbReference>
<feature type="domain" description="DHFR" evidence="10">
    <location>
        <begin position="4"/>
        <end position="160"/>
    </location>
</feature>
<keyword evidence="6 8" id="KW-0560">Oxidoreductase</keyword>
<evidence type="ECO:0000256" key="6">
    <source>
        <dbReference type="ARBA" id="ARBA00023002"/>
    </source>
</evidence>
<proteinExistence type="inferred from homology"/>
<dbReference type="RefSeq" id="WP_061305577.1">
    <property type="nucleotide sequence ID" value="NZ_CADIJS010000001.1"/>
</dbReference>
<dbReference type="Gene3D" id="3.40.430.10">
    <property type="entry name" value="Dihydrofolate Reductase, subunit A"/>
    <property type="match status" value="1"/>
</dbReference>
<evidence type="ECO:0000256" key="3">
    <source>
        <dbReference type="ARBA" id="ARBA00012856"/>
    </source>
</evidence>
<evidence type="ECO:0000256" key="1">
    <source>
        <dbReference type="ARBA" id="ARBA00004903"/>
    </source>
</evidence>
<protein>
    <recommendedName>
        <fullName evidence="3 8">Dihydrofolate reductase</fullName>
        <ecNumber evidence="3 8">1.5.1.3</ecNumber>
    </recommendedName>
</protein>
<evidence type="ECO:0000259" key="10">
    <source>
        <dbReference type="PROSITE" id="PS51330"/>
    </source>
</evidence>
<dbReference type="PANTHER" id="PTHR48069:SF3">
    <property type="entry name" value="DIHYDROFOLATE REDUCTASE"/>
    <property type="match status" value="1"/>
</dbReference>
<gene>
    <name evidence="12" type="ORF">LMG1861_00769</name>
    <name evidence="11" type="ORF">LMG1873_01479</name>
</gene>
<dbReference type="GO" id="GO:0046654">
    <property type="term" value="P:tetrahydrofolate biosynthetic process"/>
    <property type="evidence" value="ECO:0007669"/>
    <property type="project" value="UniProtKB-UniPathway"/>
</dbReference>
<dbReference type="PROSITE" id="PS00075">
    <property type="entry name" value="DHFR_1"/>
    <property type="match status" value="1"/>
</dbReference>
<dbReference type="FunFam" id="3.40.430.10:FF:000001">
    <property type="entry name" value="Dihydrofolate reductase"/>
    <property type="match status" value="1"/>
</dbReference>
<dbReference type="Proteomes" id="UP000494105">
    <property type="component" value="Unassembled WGS sequence"/>
</dbReference>
<evidence type="ECO:0000313" key="14">
    <source>
        <dbReference type="Proteomes" id="UP000494116"/>
    </source>
</evidence>
<evidence type="ECO:0000256" key="4">
    <source>
        <dbReference type="ARBA" id="ARBA00022563"/>
    </source>
</evidence>
<dbReference type="PROSITE" id="PS51330">
    <property type="entry name" value="DHFR_2"/>
    <property type="match status" value="1"/>
</dbReference>
<dbReference type="GO" id="GO:0070401">
    <property type="term" value="F:NADP+ binding"/>
    <property type="evidence" value="ECO:0007669"/>
    <property type="project" value="UniProtKB-ARBA"/>
</dbReference>